<dbReference type="SMART" id="SM00100">
    <property type="entry name" value="cNMP"/>
    <property type="match status" value="1"/>
</dbReference>
<keyword evidence="2" id="KW-0238">DNA-binding</keyword>
<keyword evidence="3" id="KW-0804">Transcription</keyword>
<dbReference type="InterPro" id="IPR036388">
    <property type="entry name" value="WH-like_DNA-bd_sf"/>
</dbReference>
<evidence type="ECO:0000313" key="6">
    <source>
        <dbReference type="Proteomes" id="UP000593910"/>
    </source>
</evidence>
<dbReference type="InterPro" id="IPR012318">
    <property type="entry name" value="HTH_CRP"/>
</dbReference>
<dbReference type="EMBL" id="CP041165">
    <property type="protein sequence ID" value="QOP40253.1"/>
    <property type="molecule type" value="Genomic_DNA"/>
</dbReference>
<dbReference type="InterPro" id="IPR036390">
    <property type="entry name" value="WH_DNA-bd_sf"/>
</dbReference>
<dbReference type="SUPFAM" id="SSF51206">
    <property type="entry name" value="cAMP-binding domain-like"/>
    <property type="match status" value="1"/>
</dbReference>
<proteinExistence type="predicted"/>
<dbReference type="SUPFAM" id="SSF46785">
    <property type="entry name" value="Winged helix' DNA-binding domain"/>
    <property type="match status" value="1"/>
</dbReference>
<evidence type="ECO:0000256" key="1">
    <source>
        <dbReference type="ARBA" id="ARBA00023015"/>
    </source>
</evidence>
<dbReference type="PANTHER" id="PTHR24567">
    <property type="entry name" value="CRP FAMILY TRANSCRIPTIONAL REGULATORY PROTEIN"/>
    <property type="match status" value="1"/>
</dbReference>
<keyword evidence="1" id="KW-0805">Transcription regulation</keyword>
<gene>
    <name evidence="5" type="ORF">FJR03_00265</name>
</gene>
<evidence type="ECO:0000313" key="5">
    <source>
        <dbReference type="EMBL" id="QOP40253.1"/>
    </source>
</evidence>
<dbReference type="RefSeq" id="WP_193113685.1">
    <property type="nucleotide sequence ID" value="NZ_CP041165.1"/>
</dbReference>
<protein>
    <submittedName>
        <fullName evidence="5">Crp/Fnr family transcriptional regulator</fullName>
    </submittedName>
</protein>
<sequence>MYAKKLKDLYLFNSLNDDEIKAIESMTLVKKLQKGEILFYEGEGADSFYILLEGELKLYKTNAKANEVVLHHFIEPTMVAEMATIENTPFPATASAQKDNTFVAVIDKENFLKLIEEIPQLSWHIIKSLTHKIKGLEKSINRNLVFDATAKVCSLIDEHKDIFQTHKKIDIANILNITPETLSRTLRKLKDLEILDENNNLLNQKKLEMLLYP</sequence>
<dbReference type="InterPro" id="IPR050397">
    <property type="entry name" value="Env_Response_Regulators"/>
</dbReference>
<dbReference type="Gene3D" id="2.60.120.10">
    <property type="entry name" value="Jelly Rolls"/>
    <property type="match status" value="1"/>
</dbReference>
<organism evidence="5 6">
    <name type="scientific">Sulfurimonas marina</name>
    <dbReference type="NCBI Taxonomy" id="2590551"/>
    <lineage>
        <taxon>Bacteria</taxon>
        <taxon>Pseudomonadati</taxon>
        <taxon>Campylobacterota</taxon>
        <taxon>Epsilonproteobacteria</taxon>
        <taxon>Campylobacterales</taxon>
        <taxon>Sulfurimonadaceae</taxon>
        <taxon>Sulfurimonas</taxon>
    </lineage>
</organism>
<reference evidence="5 6" key="1">
    <citation type="submission" date="2019-06" db="EMBL/GenBank/DDBJ databases">
        <title>Sulfurimonas gotlandica sp. nov., a chemoautotrophic and psychrotolerant epsilonproteobacterium isolated from a pelagic redoxcline, and an emended description of the genus Sulfurimonas.</title>
        <authorList>
            <person name="Wang S."/>
            <person name="Jiang L."/>
            <person name="Shao Z."/>
        </authorList>
    </citation>
    <scope>NUCLEOTIDE SEQUENCE [LARGE SCALE GENOMIC DNA]</scope>
    <source>
        <strain evidence="5 6">B2</strain>
    </source>
</reference>
<keyword evidence="6" id="KW-1185">Reference proteome</keyword>
<dbReference type="PROSITE" id="PS50042">
    <property type="entry name" value="CNMP_BINDING_3"/>
    <property type="match status" value="1"/>
</dbReference>
<evidence type="ECO:0000256" key="3">
    <source>
        <dbReference type="ARBA" id="ARBA00023163"/>
    </source>
</evidence>
<dbReference type="InterPro" id="IPR000595">
    <property type="entry name" value="cNMP-bd_dom"/>
</dbReference>
<dbReference type="Gene3D" id="1.10.10.10">
    <property type="entry name" value="Winged helix-like DNA-binding domain superfamily/Winged helix DNA-binding domain"/>
    <property type="match status" value="1"/>
</dbReference>
<evidence type="ECO:0000259" key="4">
    <source>
        <dbReference type="PROSITE" id="PS50042"/>
    </source>
</evidence>
<dbReference type="KEGG" id="smax:FJR03_00265"/>
<dbReference type="Proteomes" id="UP000593910">
    <property type="component" value="Chromosome"/>
</dbReference>
<dbReference type="GO" id="GO:0005829">
    <property type="term" value="C:cytosol"/>
    <property type="evidence" value="ECO:0007669"/>
    <property type="project" value="TreeGrafter"/>
</dbReference>
<dbReference type="Pfam" id="PF00027">
    <property type="entry name" value="cNMP_binding"/>
    <property type="match status" value="1"/>
</dbReference>
<name>A0A7M3V920_9BACT</name>
<accession>A0A7M3V920</accession>
<dbReference type="GO" id="GO:0003677">
    <property type="term" value="F:DNA binding"/>
    <property type="evidence" value="ECO:0007669"/>
    <property type="project" value="UniProtKB-KW"/>
</dbReference>
<feature type="domain" description="Cyclic nucleotide-binding" evidence="4">
    <location>
        <begin position="11"/>
        <end position="132"/>
    </location>
</feature>
<dbReference type="PANTHER" id="PTHR24567:SF26">
    <property type="entry name" value="REGULATORY PROTEIN YEIL"/>
    <property type="match status" value="1"/>
</dbReference>
<dbReference type="Pfam" id="PF13545">
    <property type="entry name" value="HTH_Crp_2"/>
    <property type="match status" value="1"/>
</dbReference>
<dbReference type="AlphaFoldDB" id="A0A7M3V920"/>
<dbReference type="InterPro" id="IPR014710">
    <property type="entry name" value="RmlC-like_jellyroll"/>
</dbReference>
<dbReference type="GO" id="GO:0003700">
    <property type="term" value="F:DNA-binding transcription factor activity"/>
    <property type="evidence" value="ECO:0007669"/>
    <property type="project" value="TreeGrafter"/>
</dbReference>
<dbReference type="InterPro" id="IPR018490">
    <property type="entry name" value="cNMP-bd_dom_sf"/>
</dbReference>
<evidence type="ECO:0000256" key="2">
    <source>
        <dbReference type="ARBA" id="ARBA00023125"/>
    </source>
</evidence>
<dbReference type="CDD" id="cd00038">
    <property type="entry name" value="CAP_ED"/>
    <property type="match status" value="1"/>
</dbReference>